<dbReference type="GO" id="GO:0005886">
    <property type="term" value="C:plasma membrane"/>
    <property type="evidence" value="ECO:0007669"/>
    <property type="project" value="UniProtKB-SubCell"/>
</dbReference>
<dbReference type="InterPro" id="IPR036097">
    <property type="entry name" value="HisK_dim/P_sf"/>
</dbReference>
<keyword evidence="4" id="KW-1003">Cell membrane</keyword>
<keyword evidence="8 14" id="KW-0418">Kinase</keyword>
<organism evidence="14 15">
    <name type="scientific">Clostridium innocuum</name>
    <dbReference type="NCBI Taxonomy" id="1522"/>
    <lineage>
        <taxon>Bacteria</taxon>
        <taxon>Bacillati</taxon>
        <taxon>Bacillota</taxon>
        <taxon>Clostridia</taxon>
        <taxon>Eubacteriales</taxon>
        <taxon>Clostridiaceae</taxon>
        <taxon>Clostridium</taxon>
    </lineage>
</organism>
<evidence type="ECO:0000256" key="1">
    <source>
        <dbReference type="ARBA" id="ARBA00000085"/>
    </source>
</evidence>
<feature type="transmembrane region" description="Helical" evidence="12">
    <location>
        <begin position="37"/>
        <end position="54"/>
    </location>
</feature>
<comment type="caution">
    <text evidence="14">The sequence shown here is derived from an EMBL/GenBank/DDBJ whole genome shotgun (WGS) entry which is preliminary data.</text>
</comment>
<dbReference type="Proteomes" id="UP000030008">
    <property type="component" value="Unassembled WGS sequence"/>
</dbReference>
<dbReference type="Pfam" id="PF02518">
    <property type="entry name" value="HATPase_c"/>
    <property type="match status" value="1"/>
</dbReference>
<dbReference type="InterPro" id="IPR005467">
    <property type="entry name" value="His_kinase_dom"/>
</dbReference>
<sequence>MKLHEYLEDHGILMAGMLLVFLLQCVLLVFLGMPAGLAILLSGMWLLFFLLYFLQDYHRKNRRRKELCAIIDSMEKRYLMHEMLPKGANHEEAFYRRLLYLGNKSMLEEIGTVQRSRREYQDYVEQWVHEIKTPIAAMKLSIENQQGERKRQLFQQLERVEHYVEQVLFYARSESVEKDFRIQQVSLSSCIQEALLQCKYLCTQASVSIRFPEQDALVYTDEKWLIFLLNQLIENAVKYRRKKGAVLSLAIQKDARHVVLTVKDNGIGIPEHDLPRIFDKGFTGDNGRLIHSHSTGIGLYLCKKLCTSLQIDLHADSDQEGTVMSLEFSHV</sequence>
<dbReference type="EC" id="2.7.13.3" evidence="3"/>
<evidence type="ECO:0000256" key="8">
    <source>
        <dbReference type="ARBA" id="ARBA00022777"/>
    </source>
</evidence>
<dbReference type="GO" id="GO:0004721">
    <property type="term" value="F:phosphoprotein phosphatase activity"/>
    <property type="evidence" value="ECO:0007669"/>
    <property type="project" value="TreeGrafter"/>
</dbReference>
<dbReference type="RefSeq" id="WP_044905869.1">
    <property type="nucleotide sequence ID" value="NZ_JQIF01000057.1"/>
</dbReference>
<feature type="domain" description="Histidine kinase" evidence="13">
    <location>
        <begin position="126"/>
        <end position="331"/>
    </location>
</feature>
<dbReference type="Gene3D" id="3.30.565.10">
    <property type="entry name" value="Histidine kinase-like ATPase, C-terminal domain"/>
    <property type="match status" value="1"/>
</dbReference>
<proteinExistence type="predicted"/>
<evidence type="ECO:0000256" key="7">
    <source>
        <dbReference type="ARBA" id="ARBA00022692"/>
    </source>
</evidence>
<dbReference type="InterPro" id="IPR004358">
    <property type="entry name" value="Sig_transdc_His_kin-like_C"/>
</dbReference>
<dbReference type="InterPro" id="IPR050351">
    <property type="entry name" value="BphY/WalK/GraS-like"/>
</dbReference>
<evidence type="ECO:0000256" key="5">
    <source>
        <dbReference type="ARBA" id="ARBA00022553"/>
    </source>
</evidence>
<dbReference type="InterPro" id="IPR036890">
    <property type="entry name" value="HATPase_C_sf"/>
</dbReference>
<dbReference type="GO" id="GO:0016036">
    <property type="term" value="P:cellular response to phosphate starvation"/>
    <property type="evidence" value="ECO:0007669"/>
    <property type="project" value="TreeGrafter"/>
</dbReference>
<dbReference type="PROSITE" id="PS50109">
    <property type="entry name" value="HIS_KIN"/>
    <property type="match status" value="1"/>
</dbReference>
<evidence type="ECO:0000256" key="3">
    <source>
        <dbReference type="ARBA" id="ARBA00012438"/>
    </source>
</evidence>
<evidence type="ECO:0000256" key="9">
    <source>
        <dbReference type="ARBA" id="ARBA00022989"/>
    </source>
</evidence>
<dbReference type="AlphaFoldDB" id="A0A099I3T9"/>
<name>A0A099I3T9_CLOIN</name>
<evidence type="ECO:0000313" key="15">
    <source>
        <dbReference type="Proteomes" id="UP000030008"/>
    </source>
</evidence>
<comment type="catalytic activity">
    <reaction evidence="1">
        <text>ATP + protein L-histidine = ADP + protein N-phospho-L-histidine.</text>
        <dbReference type="EC" id="2.7.13.3"/>
    </reaction>
</comment>
<dbReference type="InterPro" id="IPR003594">
    <property type="entry name" value="HATPase_dom"/>
</dbReference>
<comment type="subcellular location">
    <subcellularLocation>
        <location evidence="2">Cell membrane</location>
        <topology evidence="2">Multi-pass membrane protein</topology>
    </subcellularLocation>
</comment>
<dbReference type="CDD" id="cd00082">
    <property type="entry name" value="HisKA"/>
    <property type="match status" value="1"/>
</dbReference>
<dbReference type="InterPro" id="IPR003661">
    <property type="entry name" value="HisK_dim/P_dom"/>
</dbReference>
<evidence type="ECO:0000313" key="14">
    <source>
        <dbReference type="EMBL" id="KGJ52649.1"/>
    </source>
</evidence>
<dbReference type="SUPFAM" id="SSF55874">
    <property type="entry name" value="ATPase domain of HSP90 chaperone/DNA topoisomerase II/histidine kinase"/>
    <property type="match status" value="1"/>
</dbReference>
<dbReference type="SMART" id="SM00387">
    <property type="entry name" value="HATPase_c"/>
    <property type="match status" value="1"/>
</dbReference>
<dbReference type="PRINTS" id="PR00344">
    <property type="entry name" value="BCTRLSENSOR"/>
</dbReference>
<dbReference type="PANTHER" id="PTHR45453:SF2">
    <property type="entry name" value="HISTIDINE KINASE"/>
    <property type="match status" value="1"/>
</dbReference>
<gene>
    <name evidence="14" type="ORF">CIAN88_13315</name>
</gene>
<evidence type="ECO:0000259" key="13">
    <source>
        <dbReference type="PROSITE" id="PS50109"/>
    </source>
</evidence>
<dbReference type="GO" id="GO:0000155">
    <property type="term" value="F:phosphorelay sensor kinase activity"/>
    <property type="evidence" value="ECO:0007669"/>
    <property type="project" value="InterPro"/>
</dbReference>
<reference evidence="14 15" key="1">
    <citation type="submission" date="2014-08" db="EMBL/GenBank/DDBJ databases">
        <title>Clostridium innocuum, an unnegligible vancomycin-resistant pathogen causing extra-intestinal infections.</title>
        <authorList>
            <person name="Feng Y."/>
            <person name="Chiu C.-H."/>
        </authorList>
    </citation>
    <scope>NUCLEOTIDE SEQUENCE [LARGE SCALE GENOMIC DNA]</scope>
    <source>
        <strain evidence="14 15">AN88</strain>
    </source>
</reference>
<evidence type="ECO:0000256" key="6">
    <source>
        <dbReference type="ARBA" id="ARBA00022679"/>
    </source>
</evidence>
<evidence type="ECO:0000256" key="11">
    <source>
        <dbReference type="ARBA" id="ARBA00023136"/>
    </source>
</evidence>
<feature type="transmembrane region" description="Helical" evidence="12">
    <location>
        <begin position="12"/>
        <end position="31"/>
    </location>
</feature>
<protein>
    <recommendedName>
        <fullName evidence="3">histidine kinase</fullName>
        <ecNumber evidence="3">2.7.13.3</ecNumber>
    </recommendedName>
</protein>
<keyword evidence="11 12" id="KW-0472">Membrane</keyword>
<dbReference type="PANTHER" id="PTHR45453">
    <property type="entry name" value="PHOSPHATE REGULON SENSOR PROTEIN PHOR"/>
    <property type="match status" value="1"/>
</dbReference>
<evidence type="ECO:0000256" key="12">
    <source>
        <dbReference type="SAM" id="Phobius"/>
    </source>
</evidence>
<evidence type="ECO:0000256" key="4">
    <source>
        <dbReference type="ARBA" id="ARBA00022475"/>
    </source>
</evidence>
<keyword evidence="10" id="KW-0902">Two-component regulatory system</keyword>
<accession>A0A099I3T9</accession>
<dbReference type="SUPFAM" id="SSF47384">
    <property type="entry name" value="Homodimeric domain of signal transducing histidine kinase"/>
    <property type="match status" value="1"/>
</dbReference>
<evidence type="ECO:0000256" key="10">
    <source>
        <dbReference type="ARBA" id="ARBA00023012"/>
    </source>
</evidence>
<keyword evidence="6" id="KW-0808">Transferase</keyword>
<dbReference type="EMBL" id="JQIF01000057">
    <property type="protein sequence ID" value="KGJ52649.1"/>
    <property type="molecule type" value="Genomic_DNA"/>
</dbReference>
<keyword evidence="7 12" id="KW-0812">Transmembrane</keyword>
<evidence type="ECO:0000256" key="2">
    <source>
        <dbReference type="ARBA" id="ARBA00004651"/>
    </source>
</evidence>
<keyword evidence="9 12" id="KW-1133">Transmembrane helix</keyword>
<keyword evidence="5" id="KW-0597">Phosphoprotein</keyword>
<dbReference type="Gene3D" id="1.10.287.130">
    <property type="match status" value="1"/>
</dbReference>